<name>A0A8S9JSE1_BRACR</name>
<sequence>MNPESTLLVTRRVEGLVLVTEVKILRFDLAELLGALLQLLGVFVELLLQALEFRGELGISLIPTRPARPPLLSRSLDYSPPSSAKLLGDFCVGSLFSLSEVFFFPGEGGGSRSRTRNTSYWGIGVPPSGDPEAGVLPGLACVAAELAGESTGNTAVLARRAGSCHGRARRAVRFGYSFSRLLKF</sequence>
<dbReference type="AlphaFoldDB" id="A0A8S9JSE1"/>
<accession>A0A8S9JSE1</accession>
<proteinExistence type="predicted"/>
<protein>
    <submittedName>
        <fullName evidence="1">Uncharacterized protein</fullName>
    </submittedName>
</protein>
<organism evidence="1">
    <name type="scientific">Brassica cretica</name>
    <name type="common">Mustard</name>
    <dbReference type="NCBI Taxonomy" id="69181"/>
    <lineage>
        <taxon>Eukaryota</taxon>
        <taxon>Viridiplantae</taxon>
        <taxon>Streptophyta</taxon>
        <taxon>Embryophyta</taxon>
        <taxon>Tracheophyta</taxon>
        <taxon>Spermatophyta</taxon>
        <taxon>Magnoliopsida</taxon>
        <taxon>eudicotyledons</taxon>
        <taxon>Gunneridae</taxon>
        <taxon>Pentapetalae</taxon>
        <taxon>rosids</taxon>
        <taxon>malvids</taxon>
        <taxon>Brassicales</taxon>
        <taxon>Brassicaceae</taxon>
        <taxon>Brassiceae</taxon>
        <taxon>Brassica</taxon>
    </lineage>
</organism>
<gene>
    <name evidence="1" type="ORF">F2Q70_00036290</name>
</gene>
<evidence type="ECO:0000313" key="1">
    <source>
        <dbReference type="EMBL" id="KAF2584386.1"/>
    </source>
</evidence>
<comment type="caution">
    <text evidence="1">The sequence shown here is derived from an EMBL/GenBank/DDBJ whole genome shotgun (WGS) entry which is preliminary data.</text>
</comment>
<reference evidence="1" key="1">
    <citation type="submission" date="2019-12" db="EMBL/GenBank/DDBJ databases">
        <title>Genome sequencing and annotation of Brassica cretica.</title>
        <authorList>
            <person name="Studholme D.J."/>
            <person name="Sarris P.F."/>
        </authorList>
    </citation>
    <scope>NUCLEOTIDE SEQUENCE</scope>
    <source>
        <strain evidence="1">PFS-102/07</strain>
        <tissue evidence="1">Leaf</tissue>
    </source>
</reference>
<dbReference type="EMBL" id="QGKY02000246">
    <property type="protein sequence ID" value="KAF2584386.1"/>
    <property type="molecule type" value="Genomic_DNA"/>
</dbReference>